<gene>
    <name evidence="3" type="ORF">NSU_0992</name>
</gene>
<evidence type="ECO:0000313" key="4">
    <source>
        <dbReference type="Proteomes" id="UP000004030"/>
    </source>
</evidence>
<proteinExistence type="predicted"/>
<evidence type="ECO:0000313" key="3">
    <source>
        <dbReference type="EMBL" id="EHJ62070.1"/>
    </source>
</evidence>
<dbReference type="RefSeq" id="WP_007011907.1">
    <property type="nucleotide sequence ID" value="NZ_AGFM01000010.1"/>
</dbReference>
<organism evidence="3 4">
    <name type="scientific">Novosphingobium pentaromativorans US6-1</name>
    <dbReference type="NCBI Taxonomy" id="1088721"/>
    <lineage>
        <taxon>Bacteria</taxon>
        <taxon>Pseudomonadati</taxon>
        <taxon>Pseudomonadota</taxon>
        <taxon>Alphaproteobacteria</taxon>
        <taxon>Sphingomonadales</taxon>
        <taxon>Sphingomonadaceae</taxon>
        <taxon>Novosphingobium</taxon>
    </lineage>
</organism>
<evidence type="ECO:0000256" key="1">
    <source>
        <dbReference type="SAM" id="MobiDB-lite"/>
    </source>
</evidence>
<protein>
    <recommendedName>
        <fullName evidence="2">DUF7380 domain-containing protein</fullName>
    </recommendedName>
</protein>
<dbReference type="PATRIC" id="fig|1088721.3.peg.979"/>
<dbReference type="eggNOG" id="ENOG502ZC39">
    <property type="taxonomic scope" value="Bacteria"/>
</dbReference>
<keyword evidence="4" id="KW-1185">Reference proteome</keyword>
<dbReference type="KEGG" id="npn:JI59_15165"/>
<dbReference type="Pfam" id="PF24098">
    <property type="entry name" value="DUF7380"/>
    <property type="match status" value="1"/>
</dbReference>
<dbReference type="AlphaFoldDB" id="G6E9H1"/>
<dbReference type="InterPro" id="IPR055804">
    <property type="entry name" value="DUF7380"/>
</dbReference>
<name>G6E9H1_9SPHN</name>
<dbReference type="OrthoDB" id="5519791at2"/>
<sequence>MSDDNAALGADDEDTGQPAEPQPLYEEVTIDDFASVDLNALTGSMARLDRHSLVDLFWSKVKDATDCGDVRAERVYRLVSALVGLHLRVESEGDPFGLQWQNGTRRTAIPHDFRGNQSEVLADLAPGILHPTLRARFADVAYETGVRRAGRTAVDAYCEVARRIADGSAALEFPDIGTRAMDCVKPIERSFMINARIAKRGTLVEPIAETLRLAFDNAVAERAYFPLAQLGRRVLQHKLIPAEEVAETAASLASTAPPEDYDMAVKECWNLAADAYDRAGDEDASRNAAIKSIERTLAMADTVPSSSAKAHWVKQALREFRARGDAKDRVEEMRRRLRELQDKALDEFSGIPFKLDGIEEVRDQTYAQFKALGLTDALRSMAGFSKPDDVEKLKALVLQQAKDFPLSNLFATSYADHEGREVARGPSLDFDDQPSEAWYKEHAIRHMSIVRRFRVHGNIEPARQAVLERFSINEQHMLPIVQMSSFIPAGHHPIFSVGFARLWQGDYATAGHLLLPQIENSLRHILQMSGRDSAKMEEDGIEGDRPLNILLGYCRADLEAILGIDMVWELDALLNFRPGPALRHELAHGKLGWNAFFSDEAISACWLVYLLTVSPLLRYWDSHVAPAIAAMTPIGEI</sequence>
<dbReference type="EMBL" id="AGFM01000010">
    <property type="protein sequence ID" value="EHJ62070.1"/>
    <property type="molecule type" value="Genomic_DNA"/>
</dbReference>
<accession>G6E9H1</accession>
<evidence type="ECO:0000259" key="2">
    <source>
        <dbReference type="Pfam" id="PF24098"/>
    </source>
</evidence>
<dbReference type="Proteomes" id="UP000004030">
    <property type="component" value="Unassembled WGS sequence"/>
</dbReference>
<feature type="region of interest" description="Disordered" evidence="1">
    <location>
        <begin position="1"/>
        <end position="23"/>
    </location>
</feature>
<feature type="domain" description="DUF7380" evidence="2">
    <location>
        <begin position="26"/>
        <end position="204"/>
    </location>
</feature>
<comment type="caution">
    <text evidence="3">The sequence shown here is derived from an EMBL/GenBank/DDBJ whole genome shotgun (WGS) entry which is preliminary data.</text>
</comment>
<reference evidence="3 4" key="1">
    <citation type="journal article" date="2012" name="J. Bacteriol.">
        <title>Genome sequence of benzo(a)pyrene-degrading bacterium Novosphingobium pentaromativorans US6-1.</title>
        <authorList>
            <person name="Luo Y.R."/>
            <person name="Kang S.G."/>
            <person name="Kim S.J."/>
            <person name="Kim M.R."/>
            <person name="Li N."/>
            <person name="Lee J.H."/>
            <person name="Kwon K.K."/>
        </authorList>
    </citation>
    <scope>NUCLEOTIDE SEQUENCE [LARGE SCALE GENOMIC DNA]</scope>
    <source>
        <strain evidence="3 4">US6-1</strain>
    </source>
</reference>